<feature type="region of interest" description="Disordered" evidence="2">
    <location>
        <begin position="579"/>
        <end position="627"/>
    </location>
</feature>
<dbReference type="AlphaFoldDB" id="A0A3N4LDB4"/>
<feature type="region of interest" description="Disordered" evidence="2">
    <location>
        <begin position="250"/>
        <end position="293"/>
    </location>
</feature>
<dbReference type="InParanoid" id="A0A3N4LDB4"/>
<organism evidence="4 5">
    <name type="scientific">Terfezia boudieri ATCC MYA-4762</name>
    <dbReference type="NCBI Taxonomy" id="1051890"/>
    <lineage>
        <taxon>Eukaryota</taxon>
        <taxon>Fungi</taxon>
        <taxon>Dikarya</taxon>
        <taxon>Ascomycota</taxon>
        <taxon>Pezizomycotina</taxon>
        <taxon>Pezizomycetes</taxon>
        <taxon>Pezizales</taxon>
        <taxon>Pezizaceae</taxon>
        <taxon>Terfezia</taxon>
    </lineage>
</organism>
<dbReference type="CDD" id="cd21044">
    <property type="entry name" value="Rab11BD_RAB3IP_like"/>
    <property type="match status" value="1"/>
</dbReference>
<proteinExistence type="predicted"/>
<dbReference type="EMBL" id="ML121588">
    <property type="protein sequence ID" value="RPB19469.1"/>
    <property type="molecule type" value="Genomic_DNA"/>
</dbReference>
<feature type="compositionally biased region" description="Basic and acidic residues" evidence="2">
    <location>
        <begin position="814"/>
        <end position="879"/>
    </location>
</feature>
<dbReference type="InterPro" id="IPR009449">
    <property type="entry name" value="Sec2_N"/>
</dbReference>
<evidence type="ECO:0000256" key="1">
    <source>
        <dbReference type="ARBA" id="ARBA00023054"/>
    </source>
</evidence>
<feature type="compositionally biased region" description="Low complexity" evidence="2">
    <location>
        <begin position="10"/>
        <end position="27"/>
    </location>
</feature>
<name>A0A3N4LDB4_9PEZI</name>
<dbReference type="PANTHER" id="PTHR14430">
    <property type="entry name" value="RABIN3-RELATED"/>
    <property type="match status" value="1"/>
</dbReference>
<keyword evidence="1" id="KW-0175">Coiled coil</keyword>
<dbReference type="InterPro" id="IPR040351">
    <property type="entry name" value="RAB3IL/RAB3IP/Sec2"/>
</dbReference>
<feature type="compositionally biased region" description="Polar residues" evidence="2">
    <location>
        <begin position="74"/>
        <end position="84"/>
    </location>
</feature>
<dbReference type="GO" id="GO:0005085">
    <property type="term" value="F:guanyl-nucleotide exchange factor activity"/>
    <property type="evidence" value="ECO:0007669"/>
    <property type="project" value="InterPro"/>
</dbReference>
<feature type="region of interest" description="Disordered" evidence="2">
    <location>
        <begin position="713"/>
        <end position="741"/>
    </location>
</feature>
<dbReference type="Pfam" id="PF06428">
    <property type="entry name" value="Sec2p"/>
    <property type="match status" value="1"/>
</dbReference>
<evidence type="ECO:0000259" key="3">
    <source>
        <dbReference type="Pfam" id="PF06428"/>
    </source>
</evidence>
<evidence type="ECO:0000256" key="2">
    <source>
        <dbReference type="SAM" id="MobiDB-lite"/>
    </source>
</evidence>
<dbReference type="GO" id="GO:0070319">
    <property type="term" value="C:Golgi to plasma membrane transport vesicle"/>
    <property type="evidence" value="ECO:0007669"/>
    <property type="project" value="TreeGrafter"/>
</dbReference>
<keyword evidence="5" id="KW-1185">Reference proteome</keyword>
<dbReference type="OrthoDB" id="1748564at2759"/>
<dbReference type="GO" id="GO:0051286">
    <property type="term" value="C:cell tip"/>
    <property type="evidence" value="ECO:0007669"/>
    <property type="project" value="TreeGrafter"/>
</dbReference>
<feature type="compositionally biased region" description="Polar residues" evidence="2">
    <location>
        <begin position="28"/>
        <end position="39"/>
    </location>
</feature>
<sequence length="888" mass="97904">MHSEHRPMRGRSLTNSSSISSPLRSLSNTGSPRTTTPANGPTPVSPGIAGFSTITIDRNRHNGTSPGAGDSNDDLLSQQASNGSATDLNQEVAALSNKLIKAINHQTLLDDSLASTKHELELSKARIKQLEAVTRDHEQMMAQGLLVDRKDMETEAEQFMRRLRAERDQRSKAERDKQTIEKELEHLTTALFEEANKMVAAARKERDMMDRKNEQLKAQLSDTEILLQSLQDQLSELKQVMQQMTAEREEQAEISFSMPTSPALANRSSKESLGRGYDTVSVSPSYSNHPDETLAPAHPTSFSQLITPVLRFDTAAYQDFLTLLRSPKRQSLPLPQIQQPPPVHNGGNSMYRLSSGSMASFQLMSIGMGIGGMTYTPSHSPTTSVSNAPSSPSTPNGILIVALKETRFFKRALVDDIEPTLRLDIAPGLSWLGKRNTMSALSDGTLTIDPIPSSSRISLMVCTLCGESRNEDPLHVRAHRMRTSDTDNAQKYPLCGYCVNRVRVTCDFVGFLKLCKDGLWKCDGEADEKHAWEVCTTHREKMFWSRVGGGVVPTSHVHHYSGYYQGSVFGGRNSIESGLGSGMMSPRKVSGMSTSTRGFSNDKRRSSMESQQEKAPAPASLPQTPGPPVPVVARAITPPHVRPTGADATPTAAAPVKKDPPLSPLRRLWSMGRNGVLGDRNNIANKALPLLTTPPQMDTQLISVFQGKPSVTENKENVAPRPDTSANKGTAVETPFTPEPQTPAFEREIANVAARRLGSTGGIDSPSSTRAMFGRDRGNSVVSVAETVIVHRDVRERGIEEQVVVEEDEEEGEEEKRMKKEAEDVRRELEMEAEAERRKEEEQRVKAEQAEKKVKEEEKREQAKLLEEEKLEDERHRAESPTLPGGWD</sequence>
<reference evidence="4 5" key="1">
    <citation type="journal article" date="2018" name="Nat. Ecol. Evol.">
        <title>Pezizomycetes genomes reveal the molecular basis of ectomycorrhizal truffle lifestyle.</title>
        <authorList>
            <person name="Murat C."/>
            <person name="Payen T."/>
            <person name="Noel B."/>
            <person name="Kuo A."/>
            <person name="Morin E."/>
            <person name="Chen J."/>
            <person name="Kohler A."/>
            <person name="Krizsan K."/>
            <person name="Balestrini R."/>
            <person name="Da Silva C."/>
            <person name="Montanini B."/>
            <person name="Hainaut M."/>
            <person name="Levati E."/>
            <person name="Barry K.W."/>
            <person name="Belfiori B."/>
            <person name="Cichocki N."/>
            <person name="Clum A."/>
            <person name="Dockter R.B."/>
            <person name="Fauchery L."/>
            <person name="Guy J."/>
            <person name="Iotti M."/>
            <person name="Le Tacon F."/>
            <person name="Lindquist E.A."/>
            <person name="Lipzen A."/>
            <person name="Malagnac F."/>
            <person name="Mello A."/>
            <person name="Molinier V."/>
            <person name="Miyauchi S."/>
            <person name="Poulain J."/>
            <person name="Riccioni C."/>
            <person name="Rubini A."/>
            <person name="Sitrit Y."/>
            <person name="Splivallo R."/>
            <person name="Traeger S."/>
            <person name="Wang M."/>
            <person name="Zifcakova L."/>
            <person name="Wipf D."/>
            <person name="Zambonelli A."/>
            <person name="Paolocci F."/>
            <person name="Nowrousian M."/>
            <person name="Ottonello S."/>
            <person name="Baldrian P."/>
            <person name="Spatafora J.W."/>
            <person name="Henrissat B."/>
            <person name="Nagy L.G."/>
            <person name="Aury J.M."/>
            <person name="Wincker P."/>
            <person name="Grigoriev I.V."/>
            <person name="Bonfante P."/>
            <person name="Martin F.M."/>
        </authorList>
    </citation>
    <scope>NUCLEOTIDE SEQUENCE [LARGE SCALE GENOMIC DNA]</scope>
    <source>
        <strain evidence="4 5">ATCC MYA-4762</strain>
    </source>
</reference>
<accession>A0A3N4LDB4</accession>
<dbReference type="Proteomes" id="UP000267821">
    <property type="component" value="Unassembled WGS sequence"/>
</dbReference>
<feature type="compositionally biased region" description="Low complexity" evidence="2">
    <location>
        <begin position="644"/>
        <end position="655"/>
    </location>
</feature>
<dbReference type="SUPFAM" id="SSF144284">
    <property type="entry name" value="Sec2 N-terminal region"/>
    <property type="match status" value="1"/>
</dbReference>
<dbReference type="GO" id="GO:0006887">
    <property type="term" value="P:exocytosis"/>
    <property type="evidence" value="ECO:0007669"/>
    <property type="project" value="TreeGrafter"/>
</dbReference>
<evidence type="ECO:0000313" key="4">
    <source>
        <dbReference type="EMBL" id="RPB19469.1"/>
    </source>
</evidence>
<dbReference type="PANTHER" id="PTHR14430:SF0">
    <property type="entry name" value="SEC2P DOMAIN-CONTAINING PROTEIN"/>
    <property type="match status" value="1"/>
</dbReference>
<dbReference type="Gene3D" id="6.10.140.910">
    <property type="match status" value="1"/>
</dbReference>
<feature type="compositionally biased region" description="Acidic residues" evidence="2">
    <location>
        <begin position="804"/>
        <end position="813"/>
    </location>
</feature>
<dbReference type="Pfam" id="PF25555">
    <property type="entry name" value="RAB3A-like_C"/>
    <property type="match status" value="1"/>
</dbReference>
<dbReference type="STRING" id="1051890.A0A3N4LDB4"/>
<protein>
    <recommendedName>
        <fullName evidence="3">GDP/GTP exchange factor Sec2 N-terminal domain-containing protein</fullName>
    </recommendedName>
</protein>
<gene>
    <name evidence="4" type="ORF">L211DRAFT_627223</name>
</gene>
<feature type="region of interest" description="Disordered" evidence="2">
    <location>
        <begin position="644"/>
        <end position="666"/>
    </location>
</feature>
<feature type="domain" description="GDP/GTP exchange factor Sec2 N-terminal" evidence="3">
    <location>
        <begin position="106"/>
        <end position="245"/>
    </location>
</feature>
<feature type="region of interest" description="Disordered" evidence="2">
    <location>
        <begin position="804"/>
        <end position="888"/>
    </location>
</feature>
<feature type="region of interest" description="Disordered" evidence="2">
    <location>
        <begin position="1"/>
        <end position="84"/>
    </location>
</feature>
<evidence type="ECO:0000313" key="5">
    <source>
        <dbReference type="Proteomes" id="UP000267821"/>
    </source>
</evidence>